<proteinExistence type="inferred from homology"/>
<protein>
    <recommendedName>
        <fullName evidence="2">Pyridoxal phosphate homeostasis protein</fullName>
        <shortName evidence="2">PLP homeostasis protein</shortName>
    </recommendedName>
</protein>
<dbReference type="CDD" id="cd06824">
    <property type="entry name" value="PLPDE_III_Yggs_like"/>
    <property type="match status" value="1"/>
</dbReference>
<dbReference type="SUPFAM" id="SSF51419">
    <property type="entry name" value="PLP-binding barrel"/>
    <property type="match status" value="1"/>
</dbReference>
<comment type="function">
    <text evidence="2">Pyridoxal 5'-phosphate (PLP)-binding protein, which is involved in PLP homeostasis.</text>
</comment>
<dbReference type="RefSeq" id="WP_184100613.1">
    <property type="nucleotide sequence ID" value="NZ_JACHHN010000004.1"/>
</dbReference>
<gene>
    <name evidence="6" type="ORF">HNQ50_002249</name>
</gene>
<dbReference type="InterPro" id="IPR029066">
    <property type="entry name" value="PLP-binding_barrel"/>
</dbReference>
<evidence type="ECO:0000313" key="7">
    <source>
        <dbReference type="Proteomes" id="UP000543030"/>
    </source>
</evidence>
<dbReference type="InterPro" id="IPR011078">
    <property type="entry name" value="PyrdxlP_homeostasis"/>
</dbReference>
<dbReference type="Proteomes" id="UP000543030">
    <property type="component" value="Unassembled WGS sequence"/>
</dbReference>
<dbReference type="FunFam" id="3.20.20.10:FF:000018">
    <property type="entry name" value="Pyridoxal phosphate homeostasis protein"/>
    <property type="match status" value="1"/>
</dbReference>
<dbReference type="NCBIfam" id="TIGR00044">
    <property type="entry name" value="YggS family pyridoxal phosphate-dependent enzyme"/>
    <property type="match status" value="1"/>
</dbReference>
<name>A0A840RDG3_9NEIS</name>
<sequence length="234" mass="25008">MTDHAPQALAAIHQRIENAARQSGRASTSVKLLAVSKTFPADDIRPFYAAGQRAFGENYVQEFAGKVEALADLTGIEWHFIGPLQRNKTRIVAEHAHWVHAIDRLLIAERLSQQRPADLPQLNVCIQVNVSGEDSKSGVSPAEAPALAQAVAALPGLTLRGLMCIPEPTPDLAVLAGQFEQMQALLLHLNSQGLMLDTLSMGMSADLEQAVAHGATLVRIGTALFGARPAKTTA</sequence>
<dbReference type="Gene3D" id="3.20.20.10">
    <property type="entry name" value="Alanine racemase"/>
    <property type="match status" value="1"/>
</dbReference>
<dbReference type="GO" id="GO:0030170">
    <property type="term" value="F:pyridoxal phosphate binding"/>
    <property type="evidence" value="ECO:0007669"/>
    <property type="project" value="UniProtKB-UniRule"/>
</dbReference>
<comment type="similarity">
    <text evidence="2 4">Belongs to the pyridoxal phosphate-binding protein YggS/PROSC family.</text>
</comment>
<comment type="caution">
    <text evidence="6">The sequence shown here is derived from an EMBL/GenBank/DDBJ whole genome shotgun (WGS) entry which is preliminary data.</text>
</comment>
<feature type="domain" description="Alanine racemase N-terminal" evidence="5">
    <location>
        <begin position="9"/>
        <end position="229"/>
    </location>
</feature>
<keyword evidence="1 2" id="KW-0663">Pyridoxal phosphate</keyword>
<comment type="cofactor">
    <cofactor evidence="3">
        <name>pyridoxal 5'-phosphate</name>
        <dbReference type="ChEBI" id="CHEBI:597326"/>
    </cofactor>
</comment>
<dbReference type="PROSITE" id="PS01211">
    <property type="entry name" value="UPF0001"/>
    <property type="match status" value="1"/>
</dbReference>
<dbReference type="PIRSF" id="PIRSF004848">
    <property type="entry name" value="YBL036c_PLPDEIII"/>
    <property type="match status" value="1"/>
</dbReference>
<evidence type="ECO:0000256" key="1">
    <source>
        <dbReference type="ARBA" id="ARBA00022898"/>
    </source>
</evidence>
<keyword evidence="7" id="KW-1185">Reference proteome</keyword>
<accession>A0A840RDG3</accession>
<evidence type="ECO:0000313" key="6">
    <source>
        <dbReference type="EMBL" id="MBB5191519.1"/>
    </source>
</evidence>
<organism evidence="6 7">
    <name type="scientific">Silvimonas terrae</name>
    <dbReference type="NCBI Taxonomy" id="300266"/>
    <lineage>
        <taxon>Bacteria</taxon>
        <taxon>Pseudomonadati</taxon>
        <taxon>Pseudomonadota</taxon>
        <taxon>Betaproteobacteria</taxon>
        <taxon>Neisseriales</taxon>
        <taxon>Chitinibacteraceae</taxon>
        <taxon>Silvimonas</taxon>
    </lineage>
</organism>
<dbReference type="AlphaFoldDB" id="A0A840RDG3"/>
<dbReference type="Pfam" id="PF01168">
    <property type="entry name" value="Ala_racemase_N"/>
    <property type="match status" value="1"/>
</dbReference>
<dbReference type="HAMAP" id="MF_02087">
    <property type="entry name" value="PLP_homeostasis"/>
    <property type="match status" value="1"/>
</dbReference>
<feature type="modified residue" description="N6-(pyridoxal phosphate)lysine" evidence="2 3">
    <location>
        <position position="37"/>
    </location>
</feature>
<evidence type="ECO:0000256" key="3">
    <source>
        <dbReference type="PIRSR" id="PIRSR004848-1"/>
    </source>
</evidence>
<dbReference type="EMBL" id="JACHHN010000004">
    <property type="protein sequence ID" value="MBB5191519.1"/>
    <property type="molecule type" value="Genomic_DNA"/>
</dbReference>
<evidence type="ECO:0000259" key="5">
    <source>
        <dbReference type="Pfam" id="PF01168"/>
    </source>
</evidence>
<reference evidence="6 7" key="1">
    <citation type="submission" date="2020-08" db="EMBL/GenBank/DDBJ databases">
        <title>Genomic Encyclopedia of Type Strains, Phase IV (KMG-IV): sequencing the most valuable type-strain genomes for metagenomic binning, comparative biology and taxonomic classification.</title>
        <authorList>
            <person name="Goeker M."/>
        </authorList>
    </citation>
    <scope>NUCLEOTIDE SEQUENCE [LARGE SCALE GENOMIC DNA]</scope>
    <source>
        <strain evidence="6 7">DSM 18233</strain>
    </source>
</reference>
<dbReference type="PANTHER" id="PTHR10146:SF14">
    <property type="entry name" value="PYRIDOXAL PHOSPHATE HOMEOSTASIS PROTEIN"/>
    <property type="match status" value="1"/>
</dbReference>
<evidence type="ECO:0000256" key="2">
    <source>
        <dbReference type="HAMAP-Rule" id="MF_02087"/>
    </source>
</evidence>
<evidence type="ECO:0000256" key="4">
    <source>
        <dbReference type="RuleBase" id="RU004514"/>
    </source>
</evidence>
<dbReference type="InterPro" id="IPR001608">
    <property type="entry name" value="Ala_racemase_N"/>
</dbReference>
<dbReference type="PANTHER" id="PTHR10146">
    <property type="entry name" value="PROLINE SYNTHETASE CO-TRANSCRIBED BACTERIAL HOMOLOG PROTEIN"/>
    <property type="match status" value="1"/>
</dbReference>